<accession>A0A7W8A7Z1</accession>
<proteinExistence type="predicted"/>
<dbReference type="EMBL" id="JACHIN010000010">
    <property type="protein sequence ID" value="MBB5081292.1"/>
    <property type="molecule type" value="Genomic_DNA"/>
</dbReference>
<dbReference type="RefSeq" id="WP_184968529.1">
    <property type="nucleotide sequence ID" value="NZ_JACHIN010000010.1"/>
</dbReference>
<comment type="caution">
    <text evidence="1">The sequence shown here is derived from an EMBL/GenBank/DDBJ whole genome shotgun (WGS) entry which is preliminary data.</text>
</comment>
<evidence type="ECO:0000313" key="1">
    <source>
        <dbReference type="EMBL" id="MBB5081292.1"/>
    </source>
</evidence>
<sequence>MYLPTVDDIATEIHDGLLQALIATDDSEKLPTPDELVYNGGDIVTVVYPTRRFTITVSQEDA</sequence>
<keyword evidence="2" id="KW-1185">Reference proteome</keyword>
<dbReference type="Proteomes" id="UP000568380">
    <property type="component" value="Unassembled WGS sequence"/>
</dbReference>
<gene>
    <name evidence="1" type="ORF">HNR40_006787</name>
</gene>
<protein>
    <submittedName>
        <fullName evidence="1">Uncharacterized protein</fullName>
    </submittedName>
</protein>
<dbReference type="AlphaFoldDB" id="A0A7W8A7Z1"/>
<evidence type="ECO:0000313" key="2">
    <source>
        <dbReference type="Proteomes" id="UP000568380"/>
    </source>
</evidence>
<reference evidence="1 2" key="1">
    <citation type="submission" date="2020-08" db="EMBL/GenBank/DDBJ databases">
        <title>Genomic Encyclopedia of Type Strains, Phase IV (KMG-IV): sequencing the most valuable type-strain genomes for metagenomic binning, comparative biology and taxonomic classification.</title>
        <authorList>
            <person name="Goeker M."/>
        </authorList>
    </citation>
    <scope>NUCLEOTIDE SEQUENCE [LARGE SCALE GENOMIC DNA]</scope>
    <source>
        <strain evidence="1 2">DSM 45385</strain>
    </source>
</reference>
<organism evidence="1 2">
    <name type="scientific">Nonomuraea endophytica</name>
    <dbReference type="NCBI Taxonomy" id="714136"/>
    <lineage>
        <taxon>Bacteria</taxon>
        <taxon>Bacillati</taxon>
        <taxon>Actinomycetota</taxon>
        <taxon>Actinomycetes</taxon>
        <taxon>Streptosporangiales</taxon>
        <taxon>Streptosporangiaceae</taxon>
        <taxon>Nonomuraea</taxon>
    </lineage>
</organism>
<name>A0A7W8A7Z1_9ACTN</name>